<organism evidence="2 3">
    <name type="scientific">Aromatoleum petrolei</name>
    <dbReference type="NCBI Taxonomy" id="76116"/>
    <lineage>
        <taxon>Bacteria</taxon>
        <taxon>Pseudomonadati</taxon>
        <taxon>Pseudomonadota</taxon>
        <taxon>Betaproteobacteria</taxon>
        <taxon>Rhodocyclales</taxon>
        <taxon>Rhodocyclaceae</taxon>
        <taxon>Aromatoleum</taxon>
    </lineage>
</organism>
<sequence>MMKRYAPPVLRAVKQTDLDQVAEIHRQAFPGFLMTLLGPVFLREYYQTVLDYPDRVFLVALDERESVVGFIAGFYNPGIFYRLLGSRRKRMMSAAVLHLVLRPRLWLRVRENMKQIGERSGESLETCGRVELASVGVAPYLLHQGCGRALVSEFLARCSKFRAGAVELTTDAMGNTKVNRFYQSLGFRVVKTSERSGGRRMNHYEYVL</sequence>
<comment type="caution">
    <text evidence="2">The sequence shown here is derived from an EMBL/GenBank/DDBJ whole genome shotgun (WGS) entry which is preliminary data.</text>
</comment>
<dbReference type="Pfam" id="PF00583">
    <property type="entry name" value="Acetyltransf_1"/>
    <property type="match status" value="1"/>
</dbReference>
<gene>
    <name evidence="2" type="ORF">GPA26_19410</name>
</gene>
<dbReference type="SUPFAM" id="SSF55729">
    <property type="entry name" value="Acyl-CoA N-acyltransferases (Nat)"/>
    <property type="match status" value="1"/>
</dbReference>
<dbReference type="EMBL" id="WTVR01000047">
    <property type="protein sequence ID" value="NMF90642.1"/>
    <property type="molecule type" value="Genomic_DNA"/>
</dbReference>
<dbReference type="InterPro" id="IPR016181">
    <property type="entry name" value="Acyl_CoA_acyltransferase"/>
</dbReference>
<reference evidence="2 3" key="1">
    <citation type="submission" date="2019-12" db="EMBL/GenBank/DDBJ databases">
        <title>Comparative genomics gives insights into the taxonomy of the Azoarcus-Aromatoleum group and reveals separate origins of nif in the plant-associated Azoarcus and non-plant-associated Aromatoleum sub-groups.</title>
        <authorList>
            <person name="Lafos M."/>
            <person name="Maluk M."/>
            <person name="Batista M."/>
            <person name="Junghare M."/>
            <person name="Carmona M."/>
            <person name="Faoro H."/>
            <person name="Cruz L.M."/>
            <person name="Battistoni F."/>
            <person name="De Souza E."/>
            <person name="Pedrosa F."/>
            <person name="Chen W.-M."/>
            <person name="Poole P.S."/>
            <person name="Dixon R.A."/>
            <person name="James E.K."/>
        </authorList>
    </citation>
    <scope>NUCLEOTIDE SEQUENCE [LARGE SCALE GENOMIC DNA]</scope>
    <source>
        <strain evidence="2 3">ToN1</strain>
    </source>
</reference>
<protein>
    <submittedName>
        <fullName evidence="2">GNAT family N-acetyltransferase</fullName>
    </submittedName>
</protein>
<name>A0ABX1MZV6_9RHOO</name>
<evidence type="ECO:0000313" key="3">
    <source>
        <dbReference type="Proteomes" id="UP000652074"/>
    </source>
</evidence>
<dbReference type="RefSeq" id="WP_169207977.1">
    <property type="nucleotide sequence ID" value="NZ_CP059560.1"/>
</dbReference>
<evidence type="ECO:0000259" key="1">
    <source>
        <dbReference type="PROSITE" id="PS51186"/>
    </source>
</evidence>
<feature type="domain" description="N-acetyltransferase" evidence="1">
    <location>
        <begin position="8"/>
        <end position="208"/>
    </location>
</feature>
<dbReference type="Gene3D" id="3.40.630.30">
    <property type="match status" value="1"/>
</dbReference>
<dbReference type="PROSITE" id="PS51186">
    <property type="entry name" value="GNAT"/>
    <property type="match status" value="1"/>
</dbReference>
<dbReference type="Proteomes" id="UP000652074">
    <property type="component" value="Unassembled WGS sequence"/>
</dbReference>
<evidence type="ECO:0000313" key="2">
    <source>
        <dbReference type="EMBL" id="NMF90642.1"/>
    </source>
</evidence>
<proteinExistence type="predicted"/>
<keyword evidence="3" id="KW-1185">Reference proteome</keyword>
<accession>A0ABX1MZV6</accession>
<dbReference type="InterPro" id="IPR000182">
    <property type="entry name" value="GNAT_dom"/>
</dbReference>